<evidence type="ECO:0000256" key="4">
    <source>
        <dbReference type="ARBA" id="ARBA00022622"/>
    </source>
</evidence>
<keyword evidence="6" id="KW-1015">Disulfide bond</keyword>
<dbReference type="SMART" id="SM00499">
    <property type="entry name" value="AAI"/>
    <property type="match status" value="1"/>
</dbReference>
<dbReference type="CDD" id="cd00010">
    <property type="entry name" value="AAI_LTSS"/>
    <property type="match status" value="1"/>
</dbReference>
<dbReference type="InterPro" id="IPR043325">
    <property type="entry name" value="LTSS"/>
</dbReference>
<evidence type="ECO:0000256" key="8">
    <source>
        <dbReference type="ARBA" id="ARBA00023288"/>
    </source>
</evidence>
<evidence type="ECO:0000256" key="9">
    <source>
        <dbReference type="SAM" id="MobiDB-lite"/>
    </source>
</evidence>
<evidence type="ECO:0000256" key="6">
    <source>
        <dbReference type="ARBA" id="ARBA00023157"/>
    </source>
</evidence>
<keyword evidence="8" id="KW-0449">Lipoprotein</keyword>
<keyword evidence="10" id="KW-0472">Membrane</keyword>
<dbReference type="AlphaFoldDB" id="A0AAV0MRL4"/>
<feature type="domain" description="Bifunctional inhibitor/plant lipid transfer protein/seed storage helical" evidence="12">
    <location>
        <begin position="36"/>
        <end position="114"/>
    </location>
</feature>
<evidence type="ECO:0000256" key="2">
    <source>
        <dbReference type="ARBA" id="ARBA00009748"/>
    </source>
</evidence>
<organism evidence="13 14">
    <name type="scientific">Linum tenue</name>
    <dbReference type="NCBI Taxonomy" id="586396"/>
    <lineage>
        <taxon>Eukaryota</taxon>
        <taxon>Viridiplantae</taxon>
        <taxon>Streptophyta</taxon>
        <taxon>Embryophyta</taxon>
        <taxon>Tracheophyta</taxon>
        <taxon>Spermatophyta</taxon>
        <taxon>Magnoliopsida</taxon>
        <taxon>eudicotyledons</taxon>
        <taxon>Gunneridae</taxon>
        <taxon>Pentapetalae</taxon>
        <taxon>rosids</taxon>
        <taxon>fabids</taxon>
        <taxon>Malpighiales</taxon>
        <taxon>Linaceae</taxon>
        <taxon>Linum</taxon>
    </lineage>
</organism>
<dbReference type="Proteomes" id="UP001154282">
    <property type="component" value="Unassembled WGS sequence"/>
</dbReference>
<protein>
    <recommendedName>
        <fullName evidence="12">Bifunctional inhibitor/plant lipid transfer protein/seed storage helical domain-containing protein</fullName>
    </recommendedName>
</protein>
<comment type="caution">
    <text evidence="13">The sequence shown here is derived from an EMBL/GenBank/DDBJ whole genome shotgun (WGS) entry which is preliminary data.</text>
</comment>
<comment type="subcellular location">
    <subcellularLocation>
        <location evidence="1">Cell membrane</location>
        <topology evidence="1">Lipid-anchor</topology>
        <topology evidence="1">GPI-anchor</topology>
    </subcellularLocation>
</comment>
<dbReference type="GO" id="GO:0005886">
    <property type="term" value="C:plasma membrane"/>
    <property type="evidence" value="ECO:0007669"/>
    <property type="project" value="UniProtKB-SubCell"/>
</dbReference>
<name>A0AAV0MRL4_9ROSI</name>
<evidence type="ECO:0000256" key="1">
    <source>
        <dbReference type="ARBA" id="ARBA00004609"/>
    </source>
</evidence>
<evidence type="ECO:0000259" key="12">
    <source>
        <dbReference type="SMART" id="SM00499"/>
    </source>
</evidence>
<evidence type="ECO:0000256" key="5">
    <source>
        <dbReference type="ARBA" id="ARBA00022729"/>
    </source>
</evidence>
<feature type="transmembrane region" description="Helical" evidence="10">
    <location>
        <begin position="189"/>
        <end position="208"/>
    </location>
</feature>
<accession>A0AAV0MRL4</accession>
<dbReference type="SUPFAM" id="SSF47699">
    <property type="entry name" value="Bifunctional inhibitor/lipid-transfer protein/seed storage 2S albumin"/>
    <property type="match status" value="1"/>
</dbReference>
<gene>
    <name evidence="13" type="ORF">LITE_LOCUS30166</name>
</gene>
<keyword evidence="7" id="KW-0325">Glycoprotein</keyword>
<evidence type="ECO:0000256" key="7">
    <source>
        <dbReference type="ARBA" id="ARBA00023180"/>
    </source>
</evidence>
<evidence type="ECO:0000313" key="14">
    <source>
        <dbReference type="Proteomes" id="UP001154282"/>
    </source>
</evidence>
<evidence type="ECO:0000256" key="11">
    <source>
        <dbReference type="SAM" id="SignalP"/>
    </source>
</evidence>
<feature type="chain" id="PRO_5043617349" description="Bifunctional inhibitor/plant lipid transfer protein/seed storage helical domain-containing protein" evidence="11">
    <location>
        <begin position="31"/>
        <end position="209"/>
    </location>
</feature>
<feature type="signal peptide" evidence="11">
    <location>
        <begin position="1"/>
        <end position="30"/>
    </location>
</feature>
<feature type="compositionally biased region" description="Low complexity" evidence="9">
    <location>
        <begin position="138"/>
        <end position="152"/>
    </location>
</feature>
<evidence type="ECO:0000256" key="10">
    <source>
        <dbReference type="SAM" id="Phobius"/>
    </source>
</evidence>
<dbReference type="EMBL" id="CAMGYJ010000007">
    <property type="protein sequence ID" value="CAI0449409.1"/>
    <property type="molecule type" value="Genomic_DNA"/>
</dbReference>
<evidence type="ECO:0000256" key="3">
    <source>
        <dbReference type="ARBA" id="ARBA00022475"/>
    </source>
</evidence>
<dbReference type="InterPro" id="IPR036312">
    <property type="entry name" value="Bifun_inhib/LTP/seed_sf"/>
</dbReference>
<dbReference type="Pfam" id="PF14368">
    <property type="entry name" value="LTP_2"/>
    <property type="match status" value="1"/>
</dbReference>
<keyword evidence="10" id="KW-0812">Transmembrane</keyword>
<reference evidence="13" key="1">
    <citation type="submission" date="2022-08" db="EMBL/GenBank/DDBJ databases">
        <authorList>
            <person name="Gutierrez-Valencia J."/>
        </authorList>
    </citation>
    <scope>NUCLEOTIDE SEQUENCE</scope>
</reference>
<proteinExistence type="inferred from homology"/>
<dbReference type="PANTHER" id="PTHR33044">
    <property type="entry name" value="BIFUNCTIONAL INHIBITOR/LIPID-TRANSFER PROTEIN/SEED STORAGE 2S ALBUMIN SUPERFAMILY PROTEIN-RELATED"/>
    <property type="match status" value="1"/>
</dbReference>
<evidence type="ECO:0000313" key="13">
    <source>
        <dbReference type="EMBL" id="CAI0449409.1"/>
    </source>
</evidence>
<feature type="region of interest" description="Disordered" evidence="9">
    <location>
        <begin position="125"/>
        <end position="174"/>
    </location>
</feature>
<keyword evidence="3" id="KW-1003">Cell membrane</keyword>
<keyword evidence="5 11" id="KW-0732">Signal</keyword>
<keyword evidence="14" id="KW-1185">Reference proteome</keyword>
<dbReference type="GO" id="GO:0098552">
    <property type="term" value="C:side of membrane"/>
    <property type="evidence" value="ECO:0007669"/>
    <property type="project" value="UniProtKB-KW"/>
</dbReference>
<dbReference type="InterPro" id="IPR016140">
    <property type="entry name" value="Bifunc_inhib/LTP/seed_store"/>
</dbReference>
<keyword evidence="4" id="KW-0336">GPI-anchor</keyword>
<comment type="similarity">
    <text evidence="2">Belongs to the plant LTP family.</text>
</comment>
<keyword evidence="10" id="KW-1133">Transmembrane helix</keyword>
<dbReference type="Gene3D" id="1.10.110.10">
    <property type="entry name" value="Plant lipid-transfer and hydrophobic proteins"/>
    <property type="match status" value="1"/>
</dbReference>
<sequence length="209" mass="20899">MKMEGVKLGMCRLVVAVAVMMMMVPALIRAQISTPCTASMVTSFTPCVNFVTGSSGNGVSPTASCCGALKDVVAASMDCACLLLTANVPIQLPFGRTPSVSLPKACKMGVPLRCKASGSPLPAPGPAILNPSSPPGPSAAASGVADAPAPDSTVTLPLSPAFPPEADNPTGGARPVVNAASASLPSHDVLSAASLLIAMAILLVTYYCF</sequence>